<organism evidence="7 8">
    <name type="scientific">Edaphobacter acidisoli</name>
    <dbReference type="NCBI Taxonomy" id="2040573"/>
    <lineage>
        <taxon>Bacteria</taxon>
        <taxon>Pseudomonadati</taxon>
        <taxon>Acidobacteriota</taxon>
        <taxon>Terriglobia</taxon>
        <taxon>Terriglobales</taxon>
        <taxon>Acidobacteriaceae</taxon>
        <taxon>Edaphobacter</taxon>
    </lineage>
</organism>
<dbReference type="AlphaFoldDB" id="A0A916RZJ7"/>
<dbReference type="GO" id="GO:0005886">
    <property type="term" value="C:plasma membrane"/>
    <property type="evidence" value="ECO:0007669"/>
    <property type="project" value="TreeGrafter"/>
</dbReference>
<feature type="transmembrane region" description="Helical" evidence="5">
    <location>
        <begin position="175"/>
        <end position="193"/>
    </location>
</feature>
<keyword evidence="2 5" id="KW-0812">Transmembrane</keyword>
<evidence type="ECO:0000313" key="8">
    <source>
        <dbReference type="Proteomes" id="UP000648801"/>
    </source>
</evidence>
<dbReference type="PROSITE" id="PS50850">
    <property type="entry name" value="MFS"/>
    <property type="match status" value="1"/>
</dbReference>
<evidence type="ECO:0000256" key="5">
    <source>
        <dbReference type="SAM" id="Phobius"/>
    </source>
</evidence>
<dbReference type="GO" id="GO:0046943">
    <property type="term" value="F:carboxylic acid transmembrane transporter activity"/>
    <property type="evidence" value="ECO:0007669"/>
    <property type="project" value="TreeGrafter"/>
</dbReference>
<feature type="transmembrane region" description="Helical" evidence="5">
    <location>
        <begin position="84"/>
        <end position="104"/>
    </location>
</feature>
<dbReference type="SUPFAM" id="SSF103473">
    <property type="entry name" value="MFS general substrate transporter"/>
    <property type="match status" value="1"/>
</dbReference>
<dbReference type="Gene3D" id="1.20.1250.20">
    <property type="entry name" value="MFS general substrate transporter like domains"/>
    <property type="match status" value="2"/>
</dbReference>
<dbReference type="InterPro" id="IPR005829">
    <property type="entry name" value="Sugar_transporter_CS"/>
</dbReference>
<feature type="transmembrane region" description="Helical" evidence="5">
    <location>
        <begin position="384"/>
        <end position="405"/>
    </location>
</feature>
<comment type="caution">
    <text evidence="7">The sequence shown here is derived from an EMBL/GenBank/DDBJ whole genome shotgun (WGS) entry which is preliminary data.</text>
</comment>
<evidence type="ECO:0000256" key="1">
    <source>
        <dbReference type="ARBA" id="ARBA00004141"/>
    </source>
</evidence>
<evidence type="ECO:0000256" key="2">
    <source>
        <dbReference type="ARBA" id="ARBA00022692"/>
    </source>
</evidence>
<keyword evidence="3 5" id="KW-1133">Transmembrane helix</keyword>
<evidence type="ECO:0000313" key="7">
    <source>
        <dbReference type="EMBL" id="GGA76965.1"/>
    </source>
</evidence>
<reference evidence="7" key="2">
    <citation type="submission" date="2020-09" db="EMBL/GenBank/DDBJ databases">
        <authorList>
            <person name="Sun Q."/>
            <person name="Zhou Y."/>
        </authorList>
    </citation>
    <scope>NUCLEOTIDE SEQUENCE</scope>
    <source>
        <strain evidence="7">CGMCC 1.15447</strain>
    </source>
</reference>
<keyword evidence="8" id="KW-1185">Reference proteome</keyword>
<dbReference type="CDD" id="cd17316">
    <property type="entry name" value="MFS_SV2_like"/>
    <property type="match status" value="1"/>
</dbReference>
<dbReference type="EMBL" id="BMJB01000003">
    <property type="protein sequence ID" value="GGA76965.1"/>
    <property type="molecule type" value="Genomic_DNA"/>
</dbReference>
<feature type="domain" description="Major facilitator superfamily (MFS) profile" evidence="6">
    <location>
        <begin position="17"/>
        <end position="407"/>
    </location>
</feature>
<dbReference type="PROSITE" id="PS00217">
    <property type="entry name" value="SUGAR_TRANSPORT_2"/>
    <property type="match status" value="1"/>
</dbReference>
<feature type="transmembrane region" description="Helical" evidence="5">
    <location>
        <begin position="295"/>
        <end position="312"/>
    </location>
</feature>
<feature type="transmembrane region" description="Helical" evidence="5">
    <location>
        <begin position="263"/>
        <end position="283"/>
    </location>
</feature>
<feature type="transmembrane region" description="Helical" evidence="5">
    <location>
        <begin position="21"/>
        <end position="44"/>
    </location>
</feature>
<dbReference type="PANTHER" id="PTHR23508:SF10">
    <property type="entry name" value="CARBOXYLIC ACID TRANSPORTER PROTEIN HOMOLOG"/>
    <property type="match status" value="1"/>
</dbReference>
<dbReference type="InterPro" id="IPR011701">
    <property type="entry name" value="MFS"/>
</dbReference>
<sequence>MAMMRELRSLNAVQRNTFFACFLGWTLDAFDYFLLTLCLTAIARDFHTSIETVAEATFWTLAMRPAGAFLFGLMAERYGRRPTLMLNIVSFSTFGLASAFAPTIGSFMVLRALFGLAMGGEWGVGAALAFETLPAEGRGFFSGLLQEGYVVGSFLAAALYWLLFPHLHGTGMLSAWRVMFMIGSLPALLALYLRFKVEESPVWLAARAKGQSLRASLRWSELVRYLPAFLFLIALMTAFNSFSHGTQDMYPTFLQHDHHIVPAHVGLLVMIGNLGALAGGICWGWASERMGRKGAIIAAALLALPMVPLWAWSHSVVLLGVGGFLMQFMVQGAWGIVPAHLNELSPGPVRAIFPGLTYQLGNLIASRNNVFQVMLANRFSGGMLKMVMSVTVLVVALAVAGITALGREAAGVEFSGEP</sequence>
<accession>A0A916RZJ7</accession>
<keyword evidence="4 5" id="KW-0472">Membrane</keyword>
<dbReference type="InterPro" id="IPR036259">
    <property type="entry name" value="MFS_trans_sf"/>
</dbReference>
<evidence type="ECO:0000259" key="6">
    <source>
        <dbReference type="PROSITE" id="PS50850"/>
    </source>
</evidence>
<comment type="subcellular location">
    <subcellularLocation>
        <location evidence="1">Membrane</location>
        <topology evidence="1">Multi-pass membrane protein</topology>
    </subcellularLocation>
</comment>
<dbReference type="Pfam" id="PF07690">
    <property type="entry name" value="MFS_1"/>
    <property type="match status" value="1"/>
</dbReference>
<gene>
    <name evidence="7" type="ORF">GCM10011507_30370</name>
</gene>
<dbReference type="PANTHER" id="PTHR23508">
    <property type="entry name" value="CARBOXYLIC ACID TRANSPORTER PROTEIN HOMOLOG"/>
    <property type="match status" value="1"/>
</dbReference>
<feature type="transmembrane region" description="Helical" evidence="5">
    <location>
        <begin position="142"/>
        <end position="163"/>
    </location>
</feature>
<feature type="transmembrane region" description="Helical" evidence="5">
    <location>
        <begin position="56"/>
        <end position="75"/>
    </location>
</feature>
<evidence type="ECO:0000256" key="4">
    <source>
        <dbReference type="ARBA" id="ARBA00023136"/>
    </source>
</evidence>
<protein>
    <submittedName>
        <fullName evidence="7">MFS transporter</fullName>
    </submittedName>
</protein>
<feature type="transmembrane region" description="Helical" evidence="5">
    <location>
        <begin position="222"/>
        <end position="243"/>
    </location>
</feature>
<reference evidence="7" key="1">
    <citation type="journal article" date="2014" name="Int. J. Syst. Evol. Microbiol.">
        <title>Complete genome sequence of Corynebacterium casei LMG S-19264T (=DSM 44701T), isolated from a smear-ripened cheese.</title>
        <authorList>
            <consortium name="US DOE Joint Genome Institute (JGI-PGF)"/>
            <person name="Walter F."/>
            <person name="Albersmeier A."/>
            <person name="Kalinowski J."/>
            <person name="Ruckert C."/>
        </authorList>
    </citation>
    <scope>NUCLEOTIDE SEQUENCE</scope>
    <source>
        <strain evidence="7">CGMCC 1.15447</strain>
    </source>
</reference>
<dbReference type="Proteomes" id="UP000648801">
    <property type="component" value="Unassembled WGS sequence"/>
</dbReference>
<name>A0A916RZJ7_9BACT</name>
<dbReference type="InterPro" id="IPR020846">
    <property type="entry name" value="MFS_dom"/>
</dbReference>
<proteinExistence type="predicted"/>
<evidence type="ECO:0000256" key="3">
    <source>
        <dbReference type="ARBA" id="ARBA00022989"/>
    </source>
</evidence>